<proteinExistence type="predicted"/>
<protein>
    <submittedName>
        <fullName evidence="1">Uncharacterized protein</fullName>
    </submittedName>
</protein>
<evidence type="ECO:0000313" key="2">
    <source>
        <dbReference type="Proteomes" id="UP000824120"/>
    </source>
</evidence>
<dbReference type="EMBL" id="JACXVP010000011">
    <property type="protein sequence ID" value="KAG5575408.1"/>
    <property type="molecule type" value="Genomic_DNA"/>
</dbReference>
<reference evidence="1 2" key="1">
    <citation type="submission" date="2020-09" db="EMBL/GenBank/DDBJ databases">
        <title>De no assembly of potato wild relative species, Solanum commersonii.</title>
        <authorList>
            <person name="Cho K."/>
        </authorList>
    </citation>
    <scope>NUCLEOTIDE SEQUENCE [LARGE SCALE GENOMIC DNA]</scope>
    <source>
        <strain evidence="1">LZ3.2</strain>
        <tissue evidence="1">Leaf</tissue>
    </source>
</reference>
<sequence>MLAGDVERDSFKNSESKVRFRKDLETFLKYKSVVGGNLERISNKIGDGRSISDVASSILISYNSLDNETCTRNVVSKMFFTSVLAELFNTLEEYSTLLKFTLCKKTFTTSASKFLRDKELETCPHANKFPSQTSSIFKVFFTGWCKNKKSSRHKNNTSPSSKTFNRLIIS</sequence>
<keyword evidence="2" id="KW-1185">Reference proteome</keyword>
<organism evidence="1 2">
    <name type="scientific">Solanum commersonii</name>
    <name type="common">Commerson's wild potato</name>
    <name type="synonym">Commerson's nightshade</name>
    <dbReference type="NCBI Taxonomy" id="4109"/>
    <lineage>
        <taxon>Eukaryota</taxon>
        <taxon>Viridiplantae</taxon>
        <taxon>Streptophyta</taxon>
        <taxon>Embryophyta</taxon>
        <taxon>Tracheophyta</taxon>
        <taxon>Spermatophyta</taxon>
        <taxon>Magnoliopsida</taxon>
        <taxon>eudicotyledons</taxon>
        <taxon>Gunneridae</taxon>
        <taxon>Pentapetalae</taxon>
        <taxon>asterids</taxon>
        <taxon>lamiids</taxon>
        <taxon>Solanales</taxon>
        <taxon>Solanaceae</taxon>
        <taxon>Solanoideae</taxon>
        <taxon>Solaneae</taxon>
        <taxon>Solanum</taxon>
    </lineage>
</organism>
<comment type="caution">
    <text evidence="1">The sequence shown here is derived from an EMBL/GenBank/DDBJ whole genome shotgun (WGS) entry which is preliminary data.</text>
</comment>
<name>A0A9J5WK54_SOLCO</name>
<evidence type="ECO:0000313" key="1">
    <source>
        <dbReference type="EMBL" id="KAG5575408.1"/>
    </source>
</evidence>
<dbReference type="AlphaFoldDB" id="A0A9J5WK54"/>
<accession>A0A9J5WK54</accession>
<gene>
    <name evidence="1" type="ORF">H5410_055542</name>
</gene>
<dbReference type="Proteomes" id="UP000824120">
    <property type="component" value="Chromosome 11"/>
</dbReference>